<protein>
    <recommendedName>
        <fullName evidence="12">NCS1 family nucleobase:cation symporter-1</fullName>
    </recommendedName>
</protein>
<feature type="transmembrane region" description="Helical" evidence="9">
    <location>
        <begin position="80"/>
        <end position="102"/>
    </location>
</feature>
<feature type="transmembrane region" description="Helical" evidence="9">
    <location>
        <begin position="216"/>
        <end position="235"/>
    </location>
</feature>
<dbReference type="GeneID" id="19899885"/>
<feature type="transmembrane region" description="Helical" evidence="9">
    <location>
        <begin position="153"/>
        <end position="174"/>
    </location>
</feature>
<feature type="transmembrane region" description="Helical" evidence="9">
    <location>
        <begin position="380"/>
        <end position="398"/>
    </location>
</feature>
<dbReference type="InterPro" id="IPR026030">
    <property type="entry name" value="Pur-cyt_permease_Fcy2/21/22"/>
</dbReference>
<comment type="subcellular location">
    <subcellularLocation>
        <location evidence="1">Membrane</location>
        <topology evidence="1">Multi-pass membrane protein</topology>
    </subcellularLocation>
</comment>
<evidence type="ECO:0000256" key="7">
    <source>
        <dbReference type="ARBA" id="ARBA00023136"/>
    </source>
</evidence>
<comment type="similarity">
    <text evidence="2 8">Belongs to the purine-cytosine permease (2.A.39) family.</text>
</comment>
<dbReference type="eggNOG" id="ENOG502QR29">
    <property type="taxonomic scope" value="Eukaryota"/>
</dbReference>
<dbReference type="PANTHER" id="PTHR31806:SF8">
    <property type="entry name" value="TRANSPORTER, PUTATIVE (AFU_ORTHOLOGUE AFUA_2G03000)-RELATED"/>
    <property type="match status" value="1"/>
</dbReference>
<dbReference type="FunFam" id="1.10.4160.10:FF:000002">
    <property type="entry name" value="Purine-cytosine permease fcyB"/>
    <property type="match status" value="1"/>
</dbReference>
<evidence type="ECO:0008006" key="12">
    <source>
        <dbReference type="Google" id="ProtNLM"/>
    </source>
</evidence>
<keyword evidence="6 9" id="KW-1133">Transmembrane helix</keyword>
<evidence type="ECO:0000256" key="9">
    <source>
        <dbReference type="SAM" id="Phobius"/>
    </source>
</evidence>
<reference evidence="11" key="1">
    <citation type="submission" date="2012-06" db="EMBL/GenBank/DDBJ databases">
        <title>The genome sequence of Coniosporium apollinis CBS 100218.</title>
        <authorList>
            <consortium name="The Broad Institute Genome Sequencing Platform"/>
            <person name="Cuomo C."/>
            <person name="Gorbushina A."/>
            <person name="Noack S."/>
            <person name="Walker B."/>
            <person name="Young S.K."/>
            <person name="Zeng Q."/>
            <person name="Gargeya S."/>
            <person name="Fitzgerald M."/>
            <person name="Haas B."/>
            <person name="Abouelleil A."/>
            <person name="Alvarado L."/>
            <person name="Arachchi H.M."/>
            <person name="Berlin A.M."/>
            <person name="Chapman S.B."/>
            <person name="Goldberg J."/>
            <person name="Griggs A."/>
            <person name="Gujja S."/>
            <person name="Hansen M."/>
            <person name="Howarth C."/>
            <person name="Imamovic A."/>
            <person name="Larimer J."/>
            <person name="McCowan C."/>
            <person name="Montmayeur A."/>
            <person name="Murphy C."/>
            <person name="Neiman D."/>
            <person name="Pearson M."/>
            <person name="Priest M."/>
            <person name="Roberts A."/>
            <person name="Saif S."/>
            <person name="Shea T."/>
            <person name="Sisk P."/>
            <person name="Sykes S."/>
            <person name="Wortman J."/>
            <person name="Nusbaum C."/>
            <person name="Birren B."/>
        </authorList>
    </citation>
    <scope>NUCLEOTIDE SEQUENCE [LARGE SCALE GENOMIC DNA]</scope>
    <source>
        <strain evidence="11">CBS 100218</strain>
    </source>
</reference>
<name>R7YN70_CONA1</name>
<dbReference type="OrthoDB" id="5428495at2759"/>
<keyword evidence="11" id="KW-1185">Reference proteome</keyword>
<dbReference type="AlphaFoldDB" id="R7YN70"/>
<evidence type="ECO:0000256" key="3">
    <source>
        <dbReference type="ARBA" id="ARBA00022448"/>
    </source>
</evidence>
<accession>R7YN70</accession>
<feature type="transmembrane region" description="Helical" evidence="9">
    <location>
        <begin position="448"/>
        <end position="469"/>
    </location>
</feature>
<dbReference type="PIRSF" id="PIRSF002744">
    <property type="entry name" value="Pur-cyt_permease"/>
    <property type="match status" value="1"/>
</dbReference>
<dbReference type="GO" id="GO:0015851">
    <property type="term" value="P:nucleobase transport"/>
    <property type="evidence" value="ECO:0007669"/>
    <property type="project" value="UniProtKB-ARBA"/>
</dbReference>
<feature type="transmembrane region" description="Helical" evidence="9">
    <location>
        <begin position="404"/>
        <end position="424"/>
    </location>
</feature>
<proteinExistence type="inferred from homology"/>
<gene>
    <name evidence="10" type="ORF">W97_02574</name>
</gene>
<feature type="transmembrane region" description="Helical" evidence="9">
    <location>
        <begin position="186"/>
        <end position="209"/>
    </location>
</feature>
<dbReference type="GO" id="GO:0022857">
    <property type="term" value="F:transmembrane transporter activity"/>
    <property type="evidence" value="ECO:0007669"/>
    <property type="project" value="InterPro"/>
</dbReference>
<dbReference type="PANTHER" id="PTHR31806">
    <property type="entry name" value="PURINE-CYTOSINE PERMEASE FCY2-RELATED"/>
    <property type="match status" value="1"/>
</dbReference>
<evidence type="ECO:0000313" key="10">
    <source>
        <dbReference type="EMBL" id="EON63347.1"/>
    </source>
</evidence>
<keyword evidence="4" id="KW-0597">Phosphoprotein</keyword>
<sequence length="515" mass="55681">MNSKVDSTSTSPENVDVEKNITADVSSALSPSTTLPVPSRFKRWNTRIENLAGFEARGIARVPPEERQAPSTTGYIQMMLLWFSANITINNLAVGLLGPLVFSLGFTDSALCAVFGAFLGAMSTAYLSTWGAESGSRTMVVARYFMGYYPSKICTFLNIILMLGYAVLACIISGQMLSAVSGGSMTIAVGIVVVAIGVCIIAVFGLAVFHLYERFAWLPQIIVLFVLVGSAGPNFDTSLQSVGSTAQIAANRLSFFSLCFYVPNSWAAAASDFYVYYPENTTKWKIFCLTLTGLTLSFSFVNMLGVGLASGVTTTPAWSDAYHISSGALITAGYGPLGGFGKFCAVVVALGVIANSILGTYSAALGCQAMGRWGKAVPRWVWATFLVVIQLICALAGRNELFHIFTNFLALMGYWLMIMVCIVLEEHLIFKPRLGGFDWAAWEDRRKLPIGVAALISFLLGWMGAILGMYQLWYVGPLAVLIGDTGGDVGMWVGCGFTLITYPPMRWLELKKFGR</sequence>
<keyword evidence="3 8" id="KW-0813">Transport</keyword>
<keyword evidence="5 9" id="KW-0812">Transmembrane</keyword>
<feature type="transmembrane region" description="Helical" evidence="9">
    <location>
        <begin position="489"/>
        <end position="508"/>
    </location>
</feature>
<dbReference type="Gene3D" id="1.10.4160.10">
    <property type="entry name" value="Hydantoin permease"/>
    <property type="match status" value="1"/>
</dbReference>
<dbReference type="OMA" id="YERWAWV"/>
<evidence type="ECO:0000256" key="8">
    <source>
        <dbReference type="PIRNR" id="PIRNR002744"/>
    </source>
</evidence>
<feature type="transmembrane region" description="Helical" evidence="9">
    <location>
        <begin position="255"/>
        <end position="275"/>
    </location>
</feature>
<evidence type="ECO:0000256" key="2">
    <source>
        <dbReference type="ARBA" id="ARBA00008974"/>
    </source>
</evidence>
<dbReference type="GO" id="GO:0000329">
    <property type="term" value="C:fungal-type vacuole membrane"/>
    <property type="evidence" value="ECO:0007669"/>
    <property type="project" value="TreeGrafter"/>
</dbReference>
<evidence type="ECO:0000256" key="6">
    <source>
        <dbReference type="ARBA" id="ARBA00022989"/>
    </source>
</evidence>
<evidence type="ECO:0000313" key="11">
    <source>
        <dbReference type="Proteomes" id="UP000016924"/>
    </source>
</evidence>
<evidence type="ECO:0000256" key="5">
    <source>
        <dbReference type="ARBA" id="ARBA00022692"/>
    </source>
</evidence>
<feature type="transmembrane region" description="Helical" evidence="9">
    <location>
        <begin position="108"/>
        <end position="132"/>
    </location>
</feature>
<dbReference type="GO" id="GO:0005886">
    <property type="term" value="C:plasma membrane"/>
    <property type="evidence" value="ECO:0007669"/>
    <property type="project" value="TreeGrafter"/>
</dbReference>
<dbReference type="Proteomes" id="UP000016924">
    <property type="component" value="Unassembled WGS sequence"/>
</dbReference>
<evidence type="ECO:0000256" key="1">
    <source>
        <dbReference type="ARBA" id="ARBA00004141"/>
    </source>
</evidence>
<dbReference type="Pfam" id="PF02133">
    <property type="entry name" value="Transp_cyt_pur"/>
    <property type="match status" value="1"/>
</dbReference>
<dbReference type="EMBL" id="JH767563">
    <property type="protein sequence ID" value="EON63347.1"/>
    <property type="molecule type" value="Genomic_DNA"/>
</dbReference>
<dbReference type="STRING" id="1168221.R7YN70"/>
<dbReference type="HOGENOM" id="CLU_026016_2_1_1"/>
<dbReference type="RefSeq" id="XP_007778664.1">
    <property type="nucleotide sequence ID" value="XM_007780474.1"/>
</dbReference>
<feature type="transmembrane region" description="Helical" evidence="9">
    <location>
        <begin position="287"/>
        <end position="309"/>
    </location>
</feature>
<evidence type="ECO:0000256" key="4">
    <source>
        <dbReference type="ARBA" id="ARBA00022553"/>
    </source>
</evidence>
<organism evidence="10 11">
    <name type="scientific">Coniosporium apollinis (strain CBS 100218)</name>
    <name type="common">Rock-inhabiting black yeast</name>
    <dbReference type="NCBI Taxonomy" id="1168221"/>
    <lineage>
        <taxon>Eukaryota</taxon>
        <taxon>Fungi</taxon>
        <taxon>Dikarya</taxon>
        <taxon>Ascomycota</taxon>
        <taxon>Pezizomycotina</taxon>
        <taxon>Dothideomycetes</taxon>
        <taxon>Dothideomycetes incertae sedis</taxon>
        <taxon>Coniosporium</taxon>
    </lineage>
</organism>
<keyword evidence="7 8" id="KW-0472">Membrane</keyword>
<dbReference type="InterPro" id="IPR001248">
    <property type="entry name" value="Pur-cyt_permease"/>
</dbReference>
<feature type="transmembrane region" description="Helical" evidence="9">
    <location>
        <begin position="339"/>
        <end position="359"/>
    </location>
</feature>